<dbReference type="Pfam" id="PF00293">
    <property type="entry name" value="NUDIX"/>
    <property type="match status" value="2"/>
</dbReference>
<keyword evidence="10" id="KW-1185">Reference proteome</keyword>
<keyword evidence="6" id="KW-0464">Manganese</keyword>
<organism evidence="9 10">
    <name type="scientific">Arthrobacter halodurans</name>
    <dbReference type="NCBI Taxonomy" id="516699"/>
    <lineage>
        <taxon>Bacteria</taxon>
        <taxon>Bacillati</taxon>
        <taxon>Actinomycetota</taxon>
        <taxon>Actinomycetes</taxon>
        <taxon>Micrococcales</taxon>
        <taxon>Micrococcaceae</taxon>
        <taxon>Arthrobacter</taxon>
    </lineage>
</organism>
<dbReference type="EMBL" id="JBHDLJ010000002">
    <property type="protein sequence ID" value="MFB0833590.1"/>
    <property type="molecule type" value="Genomic_DNA"/>
</dbReference>
<dbReference type="InterPro" id="IPR015797">
    <property type="entry name" value="NUDIX_hydrolase-like_dom_sf"/>
</dbReference>
<name>A0ABV4ULG9_9MICC</name>
<reference evidence="9 10" key="1">
    <citation type="submission" date="2024-09" db="EMBL/GenBank/DDBJ databases">
        <authorList>
            <person name="Salinas-Garcia M.A."/>
            <person name="Prieme A."/>
        </authorList>
    </citation>
    <scope>NUCLEOTIDE SEQUENCE [LARGE SCALE GENOMIC DNA]</scope>
    <source>
        <strain evidence="9 10">DSM 21081</strain>
    </source>
</reference>
<feature type="domain" description="Nudix hydrolase" evidence="8">
    <location>
        <begin position="11"/>
        <end position="175"/>
    </location>
</feature>
<dbReference type="CDD" id="cd18870">
    <property type="entry name" value="NUDIX_AcylCoAdiphos_Nudt19"/>
    <property type="match status" value="1"/>
</dbReference>
<dbReference type="RefSeq" id="WP_373970757.1">
    <property type="nucleotide sequence ID" value="NZ_JBHDLJ010000002.1"/>
</dbReference>
<evidence type="ECO:0000256" key="4">
    <source>
        <dbReference type="ARBA" id="ARBA00022801"/>
    </source>
</evidence>
<evidence type="ECO:0000256" key="1">
    <source>
        <dbReference type="ARBA" id="ARBA00001936"/>
    </source>
</evidence>
<feature type="region of interest" description="Disordered" evidence="7">
    <location>
        <begin position="57"/>
        <end position="99"/>
    </location>
</feature>
<comment type="cofactor">
    <cofactor evidence="1">
        <name>Mn(2+)</name>
        <dbReference type="ChEBI" id="CHEBI:29035"/>
    </cofactor>
</comment>
<evidence type="ECO:0000256" key="7">
    <source>
        <dbReference type="SAM" id="MobiDB-lite"/>
    </source>
</evidence>
<dbReference type="SUPFAM" id="SSF55811">
    <property type="entry name" value="Nudix"/>
    <property type="match status" value="1"/>
</dbReference>
<evidence type="ECO:0000259" key="8">
    <source>
        <dbReference type="PROSITE" id="PS51462"/>
    </source>
</evidence>
<evidence type="ECO:0000313" key="9">
    <source>
        <dbReference type="EMBL" id="MFB0833590.1"/>
    </source>
</evidence>
<dbReference type="Gene3D" id="3.90.79.10">
    <property type="entry name" value="Nucleoside Triphosphate Pyrophosphohydrolase"/>
    <property type="match status" value="2"/>
</dbReference>
<evidence type="ECO:0000256" key="6">
    <source>
        <dbReference type="ARBA" id="ARBA00023211"/>
    </source>
</evidence>
<evidence type="ECO:0000256" key="3">
    <source>
        <dbReference type="ARBA" id="ARBA00022723"/>
    </source>
</evidence>
<dbReference type="PROSITE" id="PS51462">
    <property type="entry name" value="NUDIX"/>
    <property type="match status" value="1"/>
</dbReference>
<keyword evidence="4" id="KW-0378">Hydrolase</keyword>
<dbReference type="PANTHER" id="PTHR12318">
    <property type="entry name" value="TESTOSTERONE-REGULATED PROTEIN RP2"/>
    <property type="match status" value="1"/>
</dbReference>
<evidence type="ECO:0000256" key="5">
    <source>
        <dbReference type="ARBA" id="ARBA00022842"/>
    </source>
</evidence>
<proteinExistence type="predicted"/>
<comment type="cofactor">
    <cofactor evidence="2">
        <name>Mg(2+)</name>
        <dbReference type="ChEBI" id="CHEBI:18420"/>
    </cofactor>
</comment>
<keyword evidence="5" id="KW-0460">Magnesium</keyword>
<comment type="caution">
    <text evidence="9">The sequence shown here is derived from an EMBL/GenBank/DDBJ whole genome shotgun (WGS) entry which is preliminary data.</text>
</comment>
<keyword evidence="3" id="KW-0479">Metal-binding</keyword>
<feature type="compositionally biased region" description="Basic and acidic residues" evidence="7">
    <location>
        <begin position="81"/>
        <end position="99"/>
    </location>
</feature>
<dbReference type="InterPro" id="IPR000086">
    <property type="entry name" value="NUDIX_hydrolase_dom"/>
</dbReference>
<dbReference type="PANTHER" id="PTHR12318:SF0">
    <property type="entry name" value="ACYL-COENZYME A DIPHOSPHATASE NUDT19"/>
    <property type="match status" value="1"/>
</dbReference>
<sequence>MDTPARPPGELHGDAATVVLLREGRAGVEALLLERPGHRGSFAGAWVFPGGHVDPGDYRGETAGRRGRGAAASEGEPDVEAAARRAGVRETDEETGLRPDAGELVPLSVWVPPVEAPKRLRTWFFLARSPEGDIALSPDEHVDHRWIAPAEALERHGRGGMSLVVPTWVTLRGLLGARSVGHALGEAASGERAVFHSRRIEEPSGREVIAWAGDAAYDVGPGGSPGGSPGAAAARHRLDITSLPWVFERSATPLLRQHPADD</sequence>
<protein>
    <submittedName>
        <fullName evidence="9">NUDIX domain-containing protein</fullName>
    </submittedName>
</protein>
<evidence type="ECO:0000313" key="10">
    <source>
        <dbReference type="Proteomes" id="UP001575652"/>
    </source>
</evidence>
<dbReference type="InterPro" id="IPR039121">
    <property type="entry name" value="NUDT19"/>
</dbReference>
<gene>
    <name evidence="9" type="ORF">ACETWP_03235</name>
</gene>
<accession>A0ABV4ULG9</accession>
<evidence type="ECO:0000256" key="2">
    <source>
        <dbReference type="ARBA" id="ARBA00001946"/>
    </source>
</evidence>
<dbReference type="Proteomes" id="UP001575652">
    <property type="component" value="Unassembled WGS sequence"/>
</dbReference>